<keyword evidence="11" id="KW-1185">Reference proteome</keyword>
<dbReference type="Gene3D" id="3.40.50.300">
    <property type="entry name" value="P-loop containing nucleotide triphosphate hydrolases"/>
    <property type="match status" value="1"/>
</dbReference>
<dbReference type="GO" id="GO:0004715">
    <property type="term" value="F:non-membrane spanning protein tyrosine kinase activity"/>
    <property type="evidence" value="ECO:0007669"/>
    <property type="project" value="UniProtKB-EC"/>
</dbReference>
<dbReference type="EMBL" id="CP129118">
    <property type="protein sequence ID" value="WOV86475.1"/>
    <property type="molecule type" value="Genomic_DNA"/>
</dbReference>
<evidence type="ECO:0000256" key="8">
    <source>
        <dbReference type="ARBA" id="ARBA00051245"/>
    </source>
</evidence>
<dbReference type="PANTHER" id="PTHR32309:SF13">
    <property type="entry name" value="FERRIC ENTEROBACTIN TRANSPORT PROTEIN FEPE"/>
    <property type="match status" value="1"/>
</dbReference>
<comment type="similarity">
    <text evidence="1">Belongs to the CpsD/CapB family.</text>
</comment>
<comment type="catalytic activity">
    <reaction evidence="8">
        <text>L-tyrosyl-[protein] + ATP = O-phospho-L-tyrosyl-[protein] + ADP + H(+)</text>
        <dbReference type="Rhea" id="RHEA:10596"/>
        <dbReference type="Rhea" id="RHEA-COMP:10136"/>
        <dbReference type="Rhea" id="RHEA-COMP:20101"/>
        <dbReference type="ChEBI" id="CHEBI:15378"/>
        <dbReference type="ChEBI" id="CHEBI:30616"/>
        <dbReference type="ChEBI" id="CHEBI:46858"/>
        <dbReference type="ChEBI" id="CHEBI:61978"/>
        <dbReference type="ChEBI" id="CHEBI:456216"/>
        <dbReference type="EC" id="2.7.10.2"/>
    </reaction>
</comment>
<evidence type="ECO:0000256" key="5">
    <source>
        <dbReference type="ARBA" id="ARBA00022777"/>
    </source>
</evidence>
<dbReference type="RefSeq" id="WP_317965691.1">
    <property type="nucleotide sequence ID" value="NZ_CP129118.1"/>
</dbReference>
<keyword evidence="4" id="KW-0547">Nucleotide-binding</keyword>
<dbReference type="Proteomes" id="UP001303902">
    <property type="component" value="Chromosome"/>
</dbReference>
<dbReference type="Pfam" id="PF13614">
    <property type="entry name" value="AAA_31"/>
    <property type="match status" value="1"/>
</dbReference>
<name>A0ABZ0L1Z1_9BACL</name>
<evidence type="ECO:0000256" key="1">
    <source>
        <dbReference type="ARBA" id="ARBA00007316"/>
    </source>
</evidence>
<sequence length="236" mass="26162">MSKRKKIRLQMLGRKLIAFINPTSMISEQYRTVRTNIKFAMPDLDVKTILFTSASPGEGKSTTAANVGIVFAQEGKKVLLIDSDMRKPSMHYTFQTTNSPGLSNILSKQWSVADVIQKTFIEGLDIIPCGQIPSNPAELLGSSMLDSLINAMKVKYDVIIIDAPPVLTVADAQILANKCDGTILVVSTKKTKKESIIRAIEVLHSSKAKILGTVLNNYKIKSDGNYYHYYRSFELD</sequence>
<keyword evidence="5 10" id="KW-0418">Kinase</keyword>
<evidence type="ECO:0000256" key="3">
    <source>
        <dbReference type="ARBA" id="ARBA00022679"/>
    </source>
</evidence>
<dbReference type="InterPro" id="IPR027417">
    <property type="entry name" value="P-loop_NTPase"/>
</dbReference>
<dbReference type="CDD" id="cd05387">
    <property type="entry name" value="BY-kinase"/>
    <property type="match status" value="1"/>
</dbReference>
<protein>
    <recommendedName>
        <fullName evidence="2">non-specific protein-tyrosine kinase</fullName>
        <ecNumber evidence="2">2.7.10.2</ecNumber>
    </recommendedName>
</protein>
<organism evidence="10 11">
    <name type="scientific">Sporosarcina oncorhynchi</name>
    <dbReference type="NCBI Taxonomy" id="3056444"/>
    <lineage>
        <taxon>Bacteria</taxon>
        <taxon>Bacillati</taxon>
        <taxon>Bacillota</taxon>
        <taxon>Bacilli</taxon>
        <taxon>Bacillales</taxon>
        <taxon>Caryophanaceae</taxon>
        <taxon>Sporosarcina</taxon>
    </lineage>
</organism>
<evidence type="ECO:0000256" key="7">
    <source>
        <dbReference type="ARBA" id="ARBA00023137"/>
    </source>
</evidence>
<dbReference type="NCBIfam" id="TIGR01007">
    <property type="entry name" value="eps_fam"/>
    <property type="match status" value="1"/>
</dbReference>
<evidence type="ECO:0000256" key="6">
    <source>
        <dbReference type="ARBA" id="ARBA00022840"/>
    </source>
</evidence>
<evidence type="ECO:0000256" key="2">
    <source>
        <dbReference type="ARBA" id="ARBA00011903"/>
    </source>
</evidence>
<evidence type="ECO:0000259" key="9">
    <source>
        <dbReference type="Pfam" id="PF13614"/>
    </source>
</evidence>
<keyword evidence="7" id="KW-0829">Tyrosine-protein kinase</keyword>
<dbReference type="InterPro" id="IPR050445">
    <property type="entry name" value="Bact_polysacc_biosynth/exp"/>
</dbReference>
<evidence type="ECO:0000256" key="4">
    <source>
        <dbReference type="ARBA" id="ARBA00022741"/>
    </source>
</evidence>
<gene>
    <name evidence="10" type="ORF">QWT69_11180</name>
</gene>
<proteinExistence type="inferred from homology"/>
<dbReference type="EC" id="2.7.10.2" evidence="2"/>
<evidence type="ECO:0000313" key="11">
    <source>
        <dbReference type="Proteomes" id="UP001303902"/>
    </source>
</evidence>
<keyword evidence="6" id="KW-0067">ATP-binding</keyword>
<feature type="domain" description="AAA" evidence="9">
    <location>
        <begin position="47"/>
        <end position="195"/>
    </location>
</feature>
<accession>A0ABZ0L1Z1</accession>
<evidence type="ECO:0000313" key="10">
    <source>
        <dbReference type="EMBL" id="WOV86475.1"/>
    </source>
</evidence>
<dbReference type="InterPro" id="IPR025669">
    <property type="entry name" value="AAA_dom"/>
</dbReference>
<reference evidence="10 11" key="1">
    <citation type="submission" date="2023-06" db="EMBL/GenBank/DDBJ databases">
        <title>Sporosarcina sp. nov., isolated from Korean tranditional fermented seafood 'Jeotgal'.</title>
        <authorList>
            <person name="Yang A.I."/>
            <person name="Shin N.-R."/>
        </authorList>
    </citation>
    <scope>NUCLEOTIDE SEQUENCE [LARGE SCALE GENOMIC DNA]</scope>
    <source>
        <strain evidence="10 11">T2O-4</strain>
    </source>
</reference>
<dbReference type="SUPFAM" id="SSF52540">
    <property type="entry name" value="P-loop containing nucleoside triphosphate hydrolases"/>
    <property type="match status" value="1"/>
</dbReference>
<dbReference type="PANTHER" id="PTHR32309">
    <property type="entry name" value="TYROSINE-PROTEIN KINASE"/>
    <property type="match status" value="1"/>
</dbReference>
<keyword evidence="3 10" id="KW-0808">Transferase</keyword>
<dbReference type="InterPro" id="IPR005702">
    <property type="entry name" value="Wzc-like_C"/>
</dbReference>